<evidence type="ECO:0000256" key="12">
    <source>
        <dbReference type="HAMAP-Rule" id="MF_00662"/>
    </source>
</evidence>
<dbReference type="GO" id="GO:0006646">
    <property type="term" value="P:phosphatidylethanolamine biosynthetic process"/>
    <property type="evidence" value="ECO:0007669"/>
    <property type="project" value="UniProtKB-UniRule"/>
</dbReference>
<comment type="catalytic activity">
    <reaction evidence="12">
        <text>a 1,2-diacyl-sn-glycero-3-phospho-L-serine + H(+) = a 1,2-diacyl-sn-glycero-3-phosphoethanolamine + CO2</text>
        <dbReference type="Rhea" id="RHEA:20828"/>
        <dbReference type="ChEBI" id="CHEBI:15378"/>
        <dbReference type="ChEBI" id="CHEBI:16526"/>
        <dbReference type="ChEBI" id="CHEBI:57262"/>
        <dbReference type="ChEBI" id="CHEBI:64612"/>
        <dbReference type="EC" id="4.1.1.65"/>
    </reaction>
</comment>
<keyword evidence="3 12" id="KW-0444">Lipid biosynthesis</keyword>
<keyword evidence="9 12" id="KW-0456">Lyase</keyword>
<proteinExistence type="inferred from homology"/>
<evidence type="ECO:0000256" key="7">
    <source>
        <dbReference type="ARBA" id="ARBA00023145"/>
    </source>
</evidence>
<comment type="subunit">
    <text evidence="12">Heterodimer of a large membrane-associated beta subunit and a small pyruvoyl-containing alpha subunit.</text>
</comment>
<protein>
    <recommendedName>
        <fullName evidence="12">Phosphatidylserine decarboxylase proenzyme</fullName>
        <ecNumber evidence="12">4.1.1.65</ecNumber>
    </recommendedName>
    <component>
        <recommendedName>
            <fullName evidence="12">Phosphatidylserine decarboxylase alpha chain</fullName>
        </recommendedName>
    </component>
    <component>
        <recommendedName>
            <fullName evidence="12">Phosphatidylserine decarboxylase beta chain</fullName>
        </recommendedName>
    </component>
</protein>
<feature type="active site" description="Schiff-base intermediate with substrate; via pyruvic acid; for decarboxylase activity" evidence="12">
    <location>
        <position position="225"/>
    </location>
</feature>
<dbReference type="PANTHER" id="PTHR10067">
    <property type="entry name" value="PHOSPHATIDYLSERINE DECARBOXYLASE"/>
    <property type="match status" value="1"/>
</dbReference>
<dbReference type="GO" id="GO:0004609">
    <property type="term" value="F:phosphatidylserine decarboxylase activity"/>
    <property type="evidence" value="ECO:0007669"/>
    <property type="project" value="UniProtKB-UniRule"/>
</dbReference>
<keyword evidence="5 12" id="KW-0443">Lipid metabolism</keyword>
<dbReference type="InterPro" id="IPR033178">
    <property type="entry name" value="PSD_type1_pro"/>
</dbReference>
<evidence type="ECO:0000256" key="6">
    <source>
        <dbReference type="ARBA" id="ARBA00023136"/>
    </source>
</evidence>
<comment type="PTM">
    <text evidence="12">Is synthesized initially as an inactive proenzyme. Formation of the active enzyme involves a self-maturation process in which the active site pyruvoyl group is generated from an internal serine residue via an autocatalytic post-translational modification. Two non-identical subunits are generated from the proenzyme in this reaction, and the pyruvate is formed at the N-terminus of the alpha chain, which is derived from the carboxyl end of the proenzyme. The autoendoproteolytic cleavage occurs by a canonical serine protease mechanism, in which the side chain hydroxyl group of the serine supplies its oxygen atom to form the C-terminus of the beta chain, while the remainder of the serine residue undergoes an oxidative deamination to produce ammonia and the pyruvoyl prosthetic group on the alpha chain. During this reaction, the Ser that is part of the protease active site of the proenzyme becomes the pyruvoyl prosthetic group, which constitutes an essential element of the active site of the mature decarboxylase.</text>
</comment>
<comment type="pathway">
    <text evidence="1">Lipid metabolism.</text>
</comment>
<evidence type="ECO:0000256" key="1">
    <source>
        <dbReference type="ARBA" id="ARBA00005189"/>
    </source>
</evidence>
<dbReference type="OrthoDB" id="9802030at2"/>
<reference evidence="14" key="1">
    <citation type="submission" date="2016-10" db="EMBL/GenBank/DDBJ databases">
        <authorList>
            <person name="Varghese N."/>
            <person name="Submissions S."/>
        </authorList>
    </citation>
    <scope>NUCLEOTIDE SEQUENCE [LARGE SCALE GENOMIC DNA]</scope>
    <source>
        <strain evidence="14">B48,IBRC-M 10115,DSM 25386,CECT 8001</strain>
    </source>
</reference>
<evidence type="ECO:0000256" key="3">
    <source>
        <dbReference type="ARBA" id="ARBA00022516"/>
    </source>
</evidence>
<evidence type="ECO:0000256" key="9">
    <source>
        <dbReference type="ARBA" id="ARBA00023239"/>
    </source>
</evidence>
<comment type="function">
    <text evidence="12">Catalyzes the formation of phosphatidylethanolamine (PtdEtn) from phosphatidylserine (PtdSer).</text>
</comment>
<dbReference type="NCBIfam" id="NF002853">
    <property type="entry name" value="PRK03140.1"/>
    <property type="match status" value="1"/>
</dbReference>
<dbReference type="GO" id="GO:0005886">
    <property type="term" value="C:plasma membrane"/>
    <property type="evidence" value="ECO:0007669"/>
    <property type="project" value="UniProtKB-SubCell"/>
</dbReference>
<keyword evidence="7 12" id="KW-0865">Zymogen</keyword>
<dbReference type="PANTHER" id="PTHR10067:SF6">
    <property type="entry name" value="PHOSPHATIDYLSERINE DECARBOXYLASE PROENZYME, MITOCHONDRIAL"/>
    <property type="match status" value="1"/>
</dbReference>
<evidence type="ECO:0000256" key="10">
    <source>
        <dbReference type="ARBA" id="ARBA00023264"/>
    </source>
</evidence>
<keyword evidence="11 12" id="KW-0670">Pyruvate</keyword>
<keyword evidence="4 12" id="KW-0210">Decarboxylase</keyword>
<feature type="active site" description="Charge relay system; for autoendoproteolytic cleavage activity" evidence="12">
    <location>
        <position position="85"/>
    </location>
</feature>
<comment type="pathway">
    <text evidence="12">Phospholipid metabolism; phosphatidylethanolamine biosynthesis; phosphatidylethanolamine from CDP-diacylglycerol: step 2/2.</text>
</comment>
<comment type="subcellular location">
    <subcellularLocation>
        <location evidence="12">Cell membrane</location>
        <topology evidence="12">Peripheral membrane protein</topology>
    </subcellularLocation>
</comment>
<evidence type="ECO:0000256" key="4">
    <source>
        <dbReference type="ARBA" id="ARBA00022793"/>
    </source>
</evidence>
<dbReference type="Proteomes" id="UP000198553">
    <property type="component" value="Unassembled WGS sequence"/>
</dbReference>
<keyword evidence="10 12" id="KW-1208">Phospholipid metabolism</keyword>
<evidence type="ECO:0000256" key="2">
    <source>
        <dbReference type="ARBA" id="ARBA00022475"/>
    </source>
</evidence>
<dbReference type="HAMAP" id="MF_00662">
    <property type="entry name" value="PS_decarb_PSD_B_type1"/>
    <property type="match status" value="1"/>
</dbReference>
<name>A0A1H7XAL9_9BACI</name>
<dbReference type="EMBL" id="FOBW01000002">
    <property type="protein sequence ID" value="SEM30856.1"/>
    <property type="molecule type" value="Genomic_DNA"/>
</dbReference>
<dbReference type="InterPro" id="IPR003817">
    <property type="entry name" value="PS_Dcarbxylase"/>
</dbReference>
<evidence type="ECO:0000256" key="5">
    <source>
        <dbReference type="ARBA" id="ARBA00023098"/>
    </source>
</evidence>
<comment type="similarity">
    <text evidence="12">Belongs to the phosphatidylserine decarboxylase family. PSD-B subfamily. Prokaryotic type I sub-subfamily.</text>
</comment>
<evidence type="ECO:0000313" key="14">
    <source>
        <dbReference type="Proteomes" id="UP000198553"/>
    </source>
</evidence>
<accession>A0A1H7XAL9</accession>
<evidence type="ECO:0000256" key="11">
    <source>
        <dbReference type="ARBA" id="ARBA00023317"/>
    </source>
</evidence>
<feature type="chain" id="PRO_5023389921" description="Phosphatidylserine decarboxylase beta chain" evidence="12">
    <location>
        <begin position="1"/>
        <end position="224"/>
    </location>
</feature>
<gene>
    <name evidence="12" type="primary">psd</name>
    <name evidence="13" type="ORF">SAMN05192533_102122</name>
</gene>
<dbReference type="UniPathway" id="UPA00558">
    <property type="reaction ID" value="UER00616"/>
</dbReference>
<dbReference type="NCBIfam" id="TIGR00163">
    <property type="entry name" value="PS_decarb"/>
    <property type="match status" value="1"/>
</dbReference>
<feature type="modified residue" description="Pyruvic acid (Ser); by autocatalysis" evidence="12">
    <location>
        <position position="225"/>
    </location>
</feature>
<dbReference type="AlphaFoldDB" id="A0A1H7XAL9"/>
<keyword evidence="14" id="KW-1185">Reference proteome</keyword>
<feature type="active site" description="Charge relay system; for autoendoproteolytic cleavage activity" evidence="12">
    <location>
        <position position="141"/>
    </location>
</feature>
<dbReference type="EC" id="4.1.1.65" evidence="12"/>
<keyword evidence="6 12" id="KW-0472">Membrane</keyword>
<evidence type="ECO:0000313" key="13">
    <source>
        <dbReference type="EMBL" id="SEM30856.1"/>
    </source>
</evidence>
<keyword evidence="8 12" id="KW-0594">Phospholipid biosynthesis</keyword>
<organism evidence="13 14">
    <name type="scientific">Mesobacillus persicus</name>
    <dbReference type="NCBI Taxonomy" id="930146"/>
    <lineage>
        <taxon>Bacteria</taxon>
        <taxon>Bacillati</taxon>
        <taxon>Bacillota</taxon>
        <taxon>Bacilli</taxon>
        <taxon>Bacillales</taxon>
        <taxon>Bacillaceae</taxon>
        <taxon>Mesobacillus</taxon>
    </lineage>
</organism>
<dbReference type="Pfam" id="PF02666">
    <property type="entry name" value="PS_Dcarbxylase"/>
    <property type="match status" value="1"/>
</dbReference>
<dbReference type="STRING" id="930146.SAMN05192533_102122"/>
<feature type="chain" id="PRO_5023389922" description="Phosphatidylserine decarboxylase alpha chain" evidence="12">
    <location>
        <begin position="225"/>
        <end position="259"/>
    </location>
</feature>
<sequence>MIQSLYRLFIELTNRNWSSKILKRFAQSRKSKWIVPSFASVYKINQEEMEKNLHEYESLHDFFIRKLKPGMRPIALDSDVVSPVDAVIEDIGVIEPNHQIVVKGKIYSIAEMLGSKEAAEYYKQGKYMVLYLSPSHYHRIHSPISGEVLKRWTLGTSSYPVNRLGLKYGRDTLAKNYRNITEIGYENGRMAVVKVGAMFVNSIELIHKGETLQKGEEIAYFSFGSTVVLLFEQDALNISEELNLPKPIKVGEKLGSLNN</sequence>
<dbReference type="RefSeq" id="WP_090741128.1">
    <property type="nucleotide sequence ID" value="NZ_FOBW01000002.1"/>
</dbReference>
<feature type="site" description="Cleavage (non-hydrolytic); by autocatalysis" evidence="12">
    <location>
        <begin position="224"/>
        <end position="225"/>
    </location>
</feature>
<evidence type="ECO:0000256" key="8">
    <source>
        <dbReference type="ARBA" id="ARBA00023209"/>
    </source>
</evidence>
<comment type="cofactor">
    <cofactor evidence="12">
        <name>pyruvate</name>
        <dbReference type="ChEBI" id="CHEBI:15361"/>
    </cofactor>
    <text evidence="12">Binds 1 pyruvoyl group covalently per subunit.</text>
</comment>
<keyword evidence="2 12" id="KW-1003">Cell membrane</keyword>
<feature type="active site" description="Charge relay system; for autoendoproteolytic cleavage activity" evidence="12">
    <location>
        <position position="225"/>
    </location>
</feature>
<dbReference type="InterPro" id="IPR033177">
    <property type="entry name" value="PSD-B"/>
</dbReference>